<dbReference type="PANTHER" id="PTHR43711">
    <property type="entry name" value="TWO-COMPONENT HISTIDINE KINASE"/>
    <property type="match status" value="1"/>
</dbReference>
<keyword evidence="9" id="KW-1185">Reference proteome</keyword>
<evidence type="ECO:0000313" key="9">
    <source>
        <dbReference type="Proteomes" id="UP001524473"/>
    </source>
</evidence>
<dbReference type="SUPFAM" id="SSF55874">
    <property type="entry name" value="ATPase domain of HSP90 chaperone/DNA topoisomerase II/histidine kinase"/>
    <property type="match status" value="1"/>
</dbReference>
<keyword evidence="5 8" id="KW-0418">Kinase</keyword>
<dbReference type="Gene3D" id="1.10.287.130">
    <property type="match status" value="1"/>
</dbReference>
<dbReference type="Pfam" id="PF02518">
    <property type="entry name" value="HATPase_c"/>
    <property type="match status" value="1"/>
</dbReference>
<evidence type="ECO:0000313" key="8">
    <source>
        <dbReference type="EMBL" id="MCQ4838729.1"/>
    </source>
</evidence>
<feature type="domain" description="Histidine kinase" evidence="7">
    <location>
        <begin position="86"/>
        <end position="300"/>
    </location>
</feature>
<dbReference type="CDD" id="cd00075">
    <property type="entry name" value="HATPase"/>
    <property type="match status" value="1"/>
</dbReference>
<dbReference type="PANTHER" id="PTHR43711:SF1">
    <property type="entry name" value="HISTIDINE KINASE 1"/>
    <property type="match status" value="1"/>
</dbReference>
<evidence type="ECO:0000256" key="5">
    <source>
        <dbReference type="ARBA" id="ARBA00022777"/>
    </source>
</evidence>
<evidence type="ECO:0000259" key="7">
    <source>
        <dbReference type="PROSITE" id="PS50109"/>
    </source>
</evidence>
<dbReference type="InterPro" id="IPR036890">
    <property type="entry name" value="HATPase_C_sf"/>
</dbReference>
<dbReference type="SMART" id="SM00387">
    <property type="entry name" value="HATPase_c"/>
    <property type="match status" value="1"/>
</dbReference>
<proteinExistence type="predicted"/>
<dbReference type="SMART" id="SM00388">
    <property type="entry name" value="HisKA"/>
    <property type="match status" value="1"/>
</dbReference>
<reference evidence="8 9" key="1">
    <citation type="submission" date="2022-06" db="EMBL/GenBank/DDBJ databases">
        <title>Isolation of gut microbiota from human fecal samples.</title>
        <authorList>
            <person name="Pamer E.G."/>
            <person name="Barat B."/>
            <person name="Waligurski E."/>
            <person name="Medina S."/>
            <person name="Paddock L."/>
            <person name="Mostad J."/>
        </authorList>
    </citation>
    <scope>NUCLEOTIDE SEQUENCE [LARGE SCALE GENOMIC DNA]</scope>
    <source>
        <strain evidence="8 9">DFI.9.73</strain>
    </source>
</reference>
<dbReference type="Gene3D" id="3.30.565.10">
    <property type="entry name" value="Histidine kinase-like ATPase, C-terminal domain"/>
    <property type="match status" value="1"/>
</dbReference>
<evidence type="ECO:0000256" key="4">
    <source>
        <dbReference type="ARBA" id="ARBA00022679"/>
    </source>
</evidence>
<dbReference type="InterPro" id="IPR036097">
    <property type="entry name" value="HisK_dim/P_sf"/>
</dbReference>
<comment type="caution">
    <text evidence="8">The sequence shown here is derived from an EMBL/GenBank/DDBJ whole genome shotgun (WGS) entry which is preliminary data.</text>
</comment>
<keyword evidence="4" id="KW-0808">Transferase</keyword>
<name>A0ABT1RVN9_9FIRM</name>
<dbReference type="InterPro" id="IPR003661">
    <property type="entry name" value="HisK_dim/P_dom"/>
</dbReference>
<dbReference type="RefSeq" id="WP_066867372.1">
    <property type="nucleotide sequence ID" value="NZ_CABKVV010000014.1"/>
</dbReference>
<keyword evidence="3" id="KW-0597">Phosphoprotein</keyword>
<dbReference type="SUPFAM" id="SSF47384">
    <property type="entry name" value="Homodimeric domain of signal transducing histidine kinase"/>
    <property type="match status" value="1"/>
</dbReference>
<dbReference type="EMBL" id="JANFZH010000003">
    <property type="protein sequence ID" value="MCQ4838729.1"/>
    <property type="molecule type" value="Genomic_DNA"/>
</dbReference>
<dbReference type="InterPro" id="IPR050736">
    <property type="entry name" value="Sensor_HK_Regulatory"/>
</dbReference>
<dbReference type="PROSITE" id="PS50109">
    <property type="entry name" value="HIS_KIN"/>
    <property type="match status" value="1"/>
</dbReference>
<protein>
    <recommendedName>
        <fullName evidence="2">histidine kinase</fullName>
        <ecNumber evidence="2">2.7.13.3</ecNumber>
    </recommendedName>
</protein>
<organism evidence="8 9">
    <name type="scientific">Neglectibacter timonensis</name>
    <dbReference type="NCBI Taxonomy" id="1776382"/>
    <lineage>
        <taxon>Bacteria</taxon>
        <taxon>Bacillati</taxon>
        <taxon>Bacillota</taxon>
        <taxon>Clostridia</taxon>
        <taxon>Eubacteriales</taxon>
        <taxon>Oscillospiraceae</taxon>
        <taxon>Neglectibacter</taxon>
    </lineage>
</organism>
<dbReference type="InterPro" id="IPR003594">
    <property type="entry name" value="HATPase_dom"/>
</dbReference>
<dbReference type="GO" id="GO:0016301">
    <property type="term" value="F:kinase activity"/>
    <property type="evidence" value="ECO:0007669"/>
    <property type="project" value="UniProtKB-KW"/>
</dbReference>
<dbReference type="GeneID" id="90533900"/>
<gene>
    <name evidence="8" type="ORF">NE695_02230</name>
</gene>
<keyword evidence="6" id="KW-0902">Two-component regulatory system</keyword>
<evidence type="ECO:0000256" key="1">
    <source>
        <dbReference type="ARBA" id="ARBA00000085"/>
    </source>
</evidence>
<dbReference type="EC" id="2.7.13.3" evidence="2"/>
<dbReference type="InterPro" id="IPR004358">
    <property type="entry name" value="Sig_transdc_His_kin-like_C"/>
</dbReference>
<dbReference type="PRINTS" id="PR00344">
    <property type="entry name" value="BCTRLSENSOR"/>
</dbReference>
<comment type="catalytic activity">
    <reaction evidence="1">
        <text>ATP + protein L-histidine = ADP + protein N-phospho-L-histidine.</text>
        <dbReference type="EC" id="2.7.13.3"/>
    </reaction>
</comment>
<evidence type="ECO:0000256" key="2">
    <source>
        <dbReference type="ARBA" id="ARBA00012438"/>
    </source>
</evidence>
<sequence length="301" mass="33408">MTICLAALCCVLSVFLSWRYIQKTYAAIDTIFDSILAQKAGLSFETELDSRLSKLTHKAIKIVQMNSADVVQLGQEKQTIQSLLSDMSHQMKTPLSSISMYIDLLLEGNLSSGEQREFFTRIKAGTEKLGWLMDSLIKMSRLEVGAIELAPVPAGIKQTISDSISMVLAAAAKKNISIQAEPFMDTPLLHDRKWTVEAMANVLENAVKYSEANSKICISVEALPLYTKINFTDHGVGIAPEEWNSIFKRFYRGKNVKMTDGAGLGLYLASLILEKQGGYILVDSEPNKDTTFSMFLQNCKK</sequence>
<dbReference type="CDD" id="cd00082">
    <property type="entry name" value="HisKA"/>
    <property type="match status" value="1"/>
</dbReference>
<dbReference type="InterPro" id="IPR005467">
    <property type="entry name" value="His_kinase_dom"/>
</dbReference>
<evidence type="ECO:0000256" key="3">
    <source>
        <dbReference type="ARBA" id="ARBA00022553"/>
    </source>
</evidence>
<dbReference type="Pfam" id="PF00512">
    <property type="entry name" value="HisKA"/>
    <property type="match status" value="1"/>
</dbReference>
<evidence type="ECO:0000256" key="6">
    <source>
        <dbReference type="ARBA" id="ARBA00023012"/>
    </source>
</evidence>
<dbReference type="Proteomes" id="UP001524473">
    <property type="component" value="Unassembled WGS sequence"/>
</dbReference>
<accession>A0ABT1RVN9</accession>